<evidence type="ECO:0000256" key="1">
    <source>
        <dbReference type="SAM" id="MobiDB-lite"/>
    </source>
</evidence>
<feature type="compositionally biased region" description="Polar residues" evidence="1">
    <location>
        <begin position="206"/>
        <end position="224"/>
    </location>
</feature>
<feature type="region of interest" description="Disordered" evidence="1">
    <location>
        <begin position="625"/>
        <end position="676"/>
    </location>
</feature>
<keyword evidence="2" id="KW-0732">Signal</keyword>
<keyword evidence="4" id="KW-1185">Reference proteome</keyword>
<dbReference type="AlphaFoldDB" id="A0A7G2CRN7"/>
<feature type="region of interest" description="Disordered" evidence="1">
    <location>
        <begin position="138"/>
        <end position="161"/>
    </location>
</feature>
<evidence type="ECO:0000313" key="4">
    <source>
        <dbReference type="Proteomes" id="UP000515908"/>
    </source>
</evidence>
<gene>
    <name evidence="3" type="ORF">ADEAN_000919300</name>
</gene>
<name>A0A7G2CRN7_9TRYP</name>
<evidence type="ECO:0000256" key="2">
    <source>
        <dbReference type="SAM" id="SignalP"/>
    </source>
</evidence>
<feature type="chain" id="PRO_5028907447" evidence="2">
    <location>
        <begin position="18"/>
        <end position="738"/>
    </location>
</feature>
<dbReference type="VEuPathDB" id="TriTrypDB:ADEAN_000919300"/>
<feature type="compositionally biased region" description="Basic and acidic residues" evidence="1">
    <location>
        <begin position="630"/>
        <end position="668"/>
    </location>
</feature>
<feature type="region of interest" description="Disordered" evidence="1">
    <location>
        <begin position="105"/>
        <end position="124"/>
    </location>
</feature>
<proteinExistence type="predicted"/>
<sequence>MESTLSFLLAHLPLLHLRRPLVLPICRTLSLTQLPERVTPVGRGAASELSFLQGSGPRVSDTSPTPLPCSLFYLQKEYDRYLQKKDTASAAERALLDAYKLFNSGNSTSPTTANENENNVEKEDDSLFPSSVFVQGHSAEADGSDRSTSTIPFSPSTGDIQENNANLLRRANLEEVPICKESPRALLLLSTNHNANNNSNNANTNVPTEAASTVSGSTTNSPFPSVTRPVLTEKAIPIQTNQNNSNNRDPLQHKRNKHYRHYLKLLTNAFDTGDTAALKEYIILRCVQQKPTAEWEKQYELCLSKCKLLEVNGEGNSAERARCFRQMHKEQQESRFAYYSTLPRREEKLLMLLDALLDVDKCYDAKMRELQTHPLPEAEKRSLLRRYEQEKVSLSRSAMLRCEGGRYQCALRKITLSAAADTSTWLEIVRTYTHELAEVSVVQYMFDITNRDASTFFFDSASGHVATHRLGMYALQPPPPLTEEVRQEIQFFASTAPPSTSASSPTSLQVLLASPFPTTDMTYFRLTKSMCDALPTSSPHTSFLFCAAQSLFSFYTYVRDLTGIANFGIDTLTTFAVSGMHRPLFGTKNATALFHSASFRTKLSFDAPLIRLSDNNNGIREELVGALQGQKEEDERAVREHRRENETTSESSVKEEDTNEKESEETKKGSIPPDASEFLFHNDKRSHDYMPGQNNEHHNIYENAFDLMSRLIANAVDERYQQGNSITPHTWQGWSPQW</sequence>
<feature type="region of interest" description="Disordered" evidence="1">
    <location>
        <begin position="196"/>
        <end position="226"/>
    </location>
</feature>
<feature type="compositionally biased region" description="Polar residues" evidence="1">
    <location>
        <begin position="146"/>
        <end position="161"/>
    </location>
</feature>
<dbReference type="EMBL" id="LR877166">
    <property type="protein sequence ID" value="CAD2221661.1"/>
    <property type="molecule type" value="Genomic_DNA"/>
</dbReference>
<feature type="signal peptide" evidence="2">
    <location>
        <begin position="1"/>
        <end position="17"/>
    </location>
</feature>
<accession>A0A7G2CRN7</accession>
<evidence type="ECO:0000313" key="3">
    <source>
        <dbReference type="EMBL" id="CAD2221661.1"/>
    </source>
</evidence>
<feature type="compositionally biased region" description="Low complexity" evidence="1">
    <location>
        <begin position="196"/>
        <end position="205"/>
    </location>
</feature>
<reference evidence="3 4" key="1">
    <citation type="submission" date="2020-08" db="EMBL/GenBank/DDBJ databases">
        <authorList>
            <person name="Newling K."/>
            <person name="Davey J."/>
            <person name="Forrester S."/>
        </authorList>
    </citation>
    <scope>NUCLEOTIDE SEQUENCE [LARGE SCALE GENOMIC DNA]</scope>
    <source>
        <strain evidence="4">Crithidia deanei Carvalho (ATCC PRA-265)</strain>
    </source>
</reference>
<dbReference type="Proteomes" id="UP000515908">
    <property type="component" value="Chromosome 22"/>
</dbReference>
<dbReference type="OrthoDB" id="266194at2759"/>
<organism evidence="3 4">
    <name type="scientific">Angomonas deanei</name>
    <dbReference type="NCBI Taxonomy" id="59799"/>
    <lineage>
        <taxon>Eukaryota</taxon>
        <taxon>Discoba</taxon>
        <taxon>Euglenozoa</taxon>
        <taxon>Kinetoplastea</taxon>
        <taxon>Metakinetoplastina</taxon>
        <taxon>Trypanosomatida</taxon>
        <taxon>Trypanosomatidae</taxon>
        <taxon>Strigomonadinae</taxon>
        <taxon>Angomonas</taxon>
    </lineage>
</organism>
<protein>
    <submittedName>
        <fullName evidence="3">Uncharacterized protein</fullName>
    </submittedName>
</protein>